<evidence type="ECO:0000256" key="4">
    <source>
        <dbReference type="ARBA" id="ARBA00023136"/>
    </source>
</evidence>
<keyword evidence="3 5" id="KW-1133">Transmembrane helix</keyword>
<evidence type="ECO:0000256" key="2">
    <source>
        <dbReference type="ARBA" id="ARBA00022692"/>
    </source>
</evidence>
<feature type="transmembrane region" description="Helical" evidence="5">
    <location>
        <begin position="27"/>
        <end position="46"/>
    </location>
</feature>
<keyword evidence="2 5" id="KW-0812">Transmembrane</keyword>
<dbReference type="GO" id="GO:0097037">
    <property type="term" value="P:heme export"/>
    <property type="evidence" value="ECO:0007669"/>
    <property type="project" value="TreeGrafter"/>
</dbReference>
<dbReference type="Proteomes" id="UP001162156">
    <property type="component" value="Unassembled WGS sequence"/>
</dbReference>
<dbReference type="GO" id="GO:0016020">
    <property type="term" value="C:membrane"/>
    <property type="evidence" value="ECO:0007669"/>
    <property type="project" value="UniProtKB-SubCell"/>
</dbReference>
<dbReference type="PANTHER" id="PTHR10924:SF4">
    <property type="entry name" value="GH15861P"/>
    <property type="match status" value="1"/>
</dbReference>
<sequence>MSLFTNSYMPVGFELAMELTFPSEESTTAGILLAMTQLLGVVFAVGLGHLNLWVGCFWSLASQALLLLVGTVITGCIPNKLLRQEAFRQDNGDFKRKTSHHGSRLVFIE</sequence>
<evidence type="ECO:0000256" key="1">
    <source>
        <dbReference type="ARBA" id="ARBA00004141"/>
    </source>
</evidence>
<dbReference type="InterPro" id="IPR036259">
    <property type="entry name" value="MFS_trans_sf"/>
</dbReference>
<dbReference type="GO" id="GO:0015232">
    <property type="term" value="F:heme transmembrane transporter activity"/>
    <property type="evidence" value="ECO:0007669"/>
    <property type="project" value="TreeGrafter"/>
</dbReference>
<keyword evidence="7" id="KW-1185">Reference proteome</keyword>
<accession>A0AAV8ZN41</accession>
<gene>
    <name evidence="6" type="ORF">NQ314_002882</name>
</gene>
<dbReference type="AlphaFoldDB" id="A0AAV8ZN41"/>
<dbReference type="SUPFAM" id="SSF103473">
    <property type="entry name" value="MFS general substrate transporter"/>
    <property type="match status" value="1"/>
</dbReference>
<comment type="caution">
    <text evidence="6">The sequence shown here is derived from an EMBL/GenBank/DDBJ whole genome shotgun (WGS) entry which is preliminary data.</text>
</comment>
<name>A0AAV8ZN41_9CUCU</name>
<evidence type="ECO:0000256" key="3">
    <source>
        <dbReference type="ARBA" id="ARBA00022989"/>
    </source>
</evidence>
<dbReference type="PANTHER" id="PTHR10924">
    <property type="entry name" value="MAJOR FACILITATOR SUPERFAMILY PROTEIN-RELATED"/>
    <property type="match status" value="1"/>
</dbReference>
<organism evidence="6 7">
    <name type="scientific">Rhamnusium bicolor</name>
    <dbReference type="NCBI Taxonomy" id="1586634"/>
    <lineage>
        <taxon>Eukaryota</taxon>
        <taxon>Metazoa</taxon>
        <taxon>Ecdysozoa</taxon>
        <taxon>Arthropoda</taxon>
        <taxon>Hexapoda</taxon>
        <taxon>Insecta</taxon>
        <taxon>Pterygota</taxon>
        <taxon>Neoptera</taxon>
        <taxon>Endopterygota</taxon>
        <taxon>Coleoptera</taxon>
        <taxon>Polyphaga</taxon>
        <taxon>Cucujiformia</taxon>
        <taxon>Chrysomeloidea</taxon>
        <taxon>Cerambycidae</taxon>
        <taxon>Lepturinae</taxon>
        <taxon>Rhagiini</taxon>
        <taxon>Rhamnusium</taxon>
    </lineage>
</organism>
<dbReference type="EMBL" id="JANEYF010000854">
    <property type="protein sequence ID" value="KAJ8967434.1"/>
    <property type="molecule type" value="Genomic_DNA"/>
</dbReference>
<dbReference type="GO" id="GO:0020037">
    <property type="term" value="F:heme binding"/>
    <property type="evidence" value="ECO:0007669"/>
    <property type="project" value="TreeGrafter"/>
</dbReference>
<reference evidence="6" key="1">
    <citation type="journal article" date="2023" name="Insect Mol. Biol.">
        <title>Genome sequencing provides insights into the evolution of gene families encoding plant cell wall-degrading enzymes in longhorned beetles.</title>
        <authorList>
            <person name="Shin N.R."/>
            <person name="Okamura Y."/>
            <person name="Kirsch R."/>
            <person name="Pauchet Y."/>
        </authorList>
    </citation>
    <scope>NUCLEOTIDE SEQUENCE</scope>
    <source>
        <strain evidence="6">RBIC_L_NR</strain>
    </source>
</reference>
<evidence type="ECO:0000313" key="6">
    <source>
        <dbReference type="EMBL" id="KAJ8967434.1"/>
    </source>
</evidence>
<proteinExistence type="predicted"/>
<dbReference type="InterPro" id="IPR049680">
    <property type="entry name" value="FLVCR1-2_SLC49-like"/>
</dbReference>
<comment type="subcellular location">
    <subcellularLocation>
        <location evidence="1">Membrane</location>
        <topology evidence="1">Multi-pass membrane protein</topology>
    </subcellularLocation>
</comment>
<keyword evidence="4 5" id="KW-0472">Membrane</keyword>
<protein>
    <submittedName>
        <fullName evidence="6">Uncharacterized protein</fullName>
    </submittedName>
</protein>
<feature type="transmembrane region" description="Helical" evidence="5">
    <location>
        <begin position="52"/>
        <end position="77"/>
    </location>
</feature>
<evidence type="ECO:0000313" key="7">
    <source>
        <dbReference type="Proteomes" id="UP001162156"/>
    </source>
</evidence>
<evidence type="ECO:0000256" key="5">
    <source>
        <dbReference type="SAM" id="Phobius"/>
    </source>
</evidence>